<dbReference type="InterPro" id="IPR050570">
    <property type="entry name" value="Cell_wall_metabolism_enzyme"/>
</dbReference>
<dbReference type="InterPro" id="IPR011055">
    <property type="entry name" value="Dup_hybrid_motif"/>
</dbReference>
<dbReference type="AlphaFoldDB" id="A0A2M7B8G0"/>
<dbReference type="CDD" id="cd12797">
    <property type="entry name" value="M23_peptidase"/>
    <property type="match status" value="1"/>
</dbReference>
<gene>
    <name evidence="2" type="ORF">COS59_00090</name>
</gene>
<evidence type="ECO:0000259" key="1">
    <source>
        <dbReference type="Pfam" id="PF01551"/>
    </source>
</evidence>
<organism evidence="2 3">
    <name type="scientific">Candidatus Wolfebacteria bacterium CG03_land_8_20_14_0_80_36_15</name>
    <dbReference type="NCBI Taxonomy" id="1975067"/>
    <lineage>
        <taxon>Bacteria</taxon>
        <taxon>Candidatus Wolfeibacteriota</taxon>
    </lineage>
</organism>
<dbReference type="PANTHER" id="PTHR21666:SF270">
    <property type="entry name" value="MUREIN HYDROLASE ACTIVATOR ENVC"/>
    <property type="match status" value="1"/>
</dbReference>
<accession>A0A2M7B8G0</accession>
<sequence>RDGGIGKISQIYGETAYSHLFYKGKPHNGIDIEVPIGTPVYAMADGVVTAVDNNDMSSFLKYQYGKYVLIKHDNNLSTLYAHLSMPLVSKGSSAKRGDLIGYSGNTGFSTGPHLHFGVYWAPSITMASKPPANGLVPVGVTVNPEDYL</sequence>
<name>A0A2M7B8G0_9BACT</name>
<dbReference type="EMBL" id="PEVH01000002">
    <property type="protein sequence ID" value="PIU99381.1"/>
    <property type="molecule type" value="Genomic_DNA"/>
</dbReference>
<dbReference type="GO" id="GO:0004222">
    <property type="term" value="F:metalloendopeptidase activity"/>
    <property type="evidence" value="ECO:0007669"/>
    <property type="project" value="TreeGrafter"/>
</dbReference>
<protein>
    <recommendedName>
        <fullName evidence="1">M23ase beta-sheet core domain-containing protein</fullName>
    </recommendedName>
</protein>
<feature type="non-terminal residue" evidence="2">
    <location>
        <position position="1"/>
    </location>
</feature>
<dbReference type="PANTHER" id="PTHR21666">
    <property type="entry name" value="PEPTIDASE-RELATED"/>
    <property type="match status" value="1"/>
</dbReference>
<dbReference type="SUPFAM" id="SSF51261">
    <property type="entry name" value="Duplicated hybrid motif"/>
    <property type="match status" value="1"/>
</dbReference>
<feature type="domain" description="M23ase beta-sheet core" evidence="1">
    <location>
        <begin position="26"/>
        <end position="120"/>
    </location>
</feature>
<dbReference type="Gene3D" id="2.70.70.10">
    <property type="entry name" value="Glucose Permease (Domain IIA)"/>
    <property type="match status" value="1"/>
</dbReference>
<comment type="caution">
    <text evidence="2">The sequence shown here is derived from an EMBL/GenBank/DDBJ whole genome shotgun (WGS) entry which is preliminary data.</text>
</comment>
<evidence type="ECO:0000313" key="2">
    <source>
        <dbReference type="EMBL" id="PIU99381.1"/>
    </source>
</evidence>
<evidence type="ECO:0000313" key="3">
    <source>
        <dbReference type="Proteomes" id="UP000230131"/>
    </source>
</evidence>
<proteinExistence type="predicted"/>
<dbReference type="InterPro" id="IPR016047">
    <property type="entry name" value="M23ase_b-sheet_dom"/>
</dbReference>
<reference evidence="3" key="1">
    <citation type="submission" date="2017-09" db="EMBL/GenBank/DDBJ databases">
        <title>Depth-based differentiation of microbial function through sediment-hosted aquifers and enrichment of novel symbionts in the deep terrestrial subsurface.</title>
        <authorList>
            <person name="Probst A.J."/>
            <person name="Ladd B."/>
            <person name="Jarett J.K."/>
            <person name="Geller-Mcgrath D.E."/>
            <person name="Sieber C.M.K."/>
            <person name="Emerson J.B."/>
            <person name="Anantharaman K."/>
            <person name="Thomas B.C."/>
            <person name="Malmstrom R."/>
            <person name="Stieglmeier M."/>
            <person name="Klingl A."/>
            <person name="Woyke T."/>
            <person name="Ryan C.M."/>
            <person name="Banfield J.F."/>
        </authorList>
    </citation>
    <scope>NUCLEOTIDE SEQUENCE [LARGE SCALE GENOMIC DNA]</scope>
</reference>
<dbReference type="Proteomes" id="UP000230131">
    <property type="component" value="Unassembled WGS sequence"/>
</dbReference>
<dbReference type="Pfam" id="PF01551">
    <property type="entry name" value="Peptidase_M23"/>
    <property type="match status" value="1"/>
</dbReference>